<feature type="transmembrane region" description="Helical" evidence="6">
    <location>
        <begin position="39"/>
        <end position="59"/>
    </location>
</feature>
<evidence type="ECO:0000256" key="2">
    <source>
        <dbReference type="ARBA" id="ARBA00007511"/>
    </source>
</evidence>
<feature type="transmembrane region" description="Helical" evidence="6">
    <location>
        <begin position="6"/>
        <end position="27"/>
    </location>
</feature>
<comment type="similarity">
    <text evidence="2">Belongs to the TerC family.</text>
</comment>
<dbReference type="PANTHER" id="PTHR30238">
    <property type="entry name" value="MEMBRANE BOUND PREDICTED REDOX MODULATOR"/>
    <property type="match status" value="1"/>
</dbReference>
<dbReference type="GO" id="GO:0016020">
    <property type="term" value="C:membrane"/>
    <property type="evidence" value="ECO:0007669"/>
    <property type="project" value="UniProtKB-SubCell"/>
</dbReference>
<accession>A0A3P1WQQ1</accession>
<feature type="transmembrane region" description="Helical" evidence="6">
    <location>
        <begin position="190"/>
        <end position="210"/>
    </location>
</feature>
<dbReference type="RefSeq" id="WP_125229147.1">
    <property type="nucleotide sequence ID" value="NZ_RQYT01000054.1"/>
</dbReference>
<proteinExistence type="inferred from homology"/>
<name>A0A3P1WQQ1_9ACTN</name>
<feature type="transmembrane region" description="Helical" evidence="6">
    <location>
        <begin position="128"/>
        <end position="148"/>
    </location>
</feature>
<feature type="transmembrane region" description="Helical" evidence="6">
    <location>
        <begin position="103"/>
        <end position="122"/>
    </location>
</feature>
<evidence type="ECO:0000313" key="7">
    <source>
        <dbReference type="EMBL" id="RRD48107.1"/>
    </source>
</evidence>
<reference evidence="7 8" key="1">
    <citation type="submission" date="2018-11" db="EMBL/GenBank/DDBJ databases">
        <title>Genomes From Bacteria Associated with the Canine Oral Cavity: a Test Case for Automated Genome-Based Taxonomic Assignment.</title>
        <authorList>
            <person name="Coil D.A."/>
            <person name="Jospin G."/>
            <person name="Darling A.E."/>
            <person name="Wallis C."/>
            <person name="Davis I.J."/>
            <person name="Harris S."/>
            <person name="Eisen J.A."/>
            <person name="Holcombe L.J."/>
            <person name="O'Flynn C."/>
        </authorList>
    </citation>
    <scope>NUCLEOTIDE SEQUENCE [LARGE SCALE GENOMIC DNA]</scope>
    <source>
        <strain evidence="7 8">OH2822_COT-296</strain>
    </source>
</reference>
<keyword evidence="3 6" id="KW-0812">Transmembrane</keyword>
<feature type="transmembrane region" description="Helical" evidence="6">
    <location>
        <begin position="79"/>
        <end position="96"/>
    </location>
</feature>
<feature type="transmembrane region" description="Helical" evidence="6">
    <location>
        <begin position="291"/>
        <end position="315"/>
    </location>
</feature>
<dbReference type="AlphaFoldDB" id="A0A3P1WQQ1"/>
<organism evidence="7 8">
    <name type="scientific">Arachnia propionica</name>
    <dbReference type="NCBI Taxonomy" id="1750"/>
    <lineage>
        <taxon>Bacteria</taxon>
        <taxon>Bacillati</taxon>
        <taxon>Actinomycetota</taxon>
        <taxon>Actinomycetes</taxon>
        <taxon>Propionibacteriales</taxon>
        <taxon>Propionibacteriaceae</taxon>
        <taxon>Arachnia</taxon>
    </lineage>
</organism>
<evidence type="ECO:0000256" key="4">
    <source>
        <dbReference type="ARBA" id="ARBA00022989"/>
    </source>
</evidence>
<dbReference type="InterPro" id="IPR005496">
    <property type="entry name" value="Integral_membrane_TerC"/>
</dbReference>
<comment type="caution">
    <text evidence="7">The sequence shown here is derived from an EMBL/GenBank/DDBJ whole genome shotgun (WGS) entry which is preliminary data.</text>
</comment>
<evidence type="ECO:0000256" key="3">
    <source>
        <dbReference type="ARBA" id="ARBA00022692"/>
    </source>
</evidence>
<evidence type="ECO:0000313" key="8">
    <source>
        <dbReference type="Proteomes" id="UP000280935"/>
    </source>
</evidence>
<dbReference type="NCBIfam" id="TIGR03718">
    <property type="entry name" value="R_switched_Alx"/>
    <property type="match status" value="1"/>
</dbReference>
<dbReference type="EMBL" id="RQYT01000054">
    <property type="protein sequence ID" value="RRD48107.1"/>
    <property type="molecule type" value="Genomic_DNA"/>
</dbReference>
<keyword evidence="4 6" id="KW-1133">Transmembrane helix</keyword>
<evidence type="ECO:0000256" key="6">
    <source>
        <dbReference type="SAM" id="Phobius"/>
    </source>
</evidence>
<protein>
    <submittedName>
        <fullName evidence="7">TerC family protein</fullName>
    </submittedName>
</protein>
<keyword evidence="5 6" id="KW-0472">Membrane</keyword>
<gene>
    <name evidence="7" type="ORF">EII35_14335</name>
</gene>
<dbReference type="Proteomes" id="UP000280935">
    <property type="component" value="Unassembled WGS sequence"/>
</dbReference>
<dbReference type="PANTHER" id="PTHR30238:SF0">
    <property type="entry name" value="THYLAKOID MEMBRANE PROTEIN TERC, CHLOROPLASTIC"/>
    <property type="match status" value="1"/>
</dbReference>
<dbReference type="InterPro" id="IPR022369">
    <property type="entry name" value="Integral_membrane_TerC_rswitch"/>
</dbReference>
<evidence type="ECO:0000256" key="5">
    <source>
        <dbReference type="ARBA" id="ARBA00023136"/>
    </source>
</evidence>
<dbReference type="Pfam" id="PF03741">
    <property type="entry name" value="TerC"/>
    <property type="match status" value="1"/>
</dbReference>
<feature type="transmembrane region" description="Helical" evidence="6">
    <location>
        <begin position="251"/>
        <end position="271"/>
    </location>
</feature>
<feature type="transmembrane region" description="Helical" evidence="6">
    <location>
        <begin position="222"/>
        <end position="244"/>
    </location>
</feature>
<evidence type="ECO:0000256" key="1">
    <source>
        <dbReference type="ARBA" id="ARBA00004141"/>
    </source>
</evidence>
<sequence length="392" mass="43200">MSVPLWVWGLTIVIIVGLLAFDFFFHVRKAHSPTLKEAAVWSAIYVGLAIVFGLFVLVFGGAEMGADYFTGWLVEKALSVDNLFVFLIIMGSFAVPREDQQKVLLFGIVFALIARSVFIAAGKAMLEAWTWTFYFFGLVLVVTAGKLLTPEGADSDEADNFVIRLARKYLRTTDHYDGDKLFTVENGRRVLTPMLLVMVAIGGTDILFALDSVPAIYGVTTNVYIVFTATAFSMMGLRQLYFLIDDLLDRLIYLKFGLSAILGFIGVKLILEALHTNTLPFINGGQHVPVYVFGKLEALLIVVGLLTITVVASLFSRKGAVASAVKSLDRKCHAYLHDEYHGDDAERQALYDEILTREAGLAKLDQELVAHYMEVTGAELALAKAHAKHGES</sequence>
<dbReference type="OrthoDB" id="5242957at2"/>
<comment type="subcellular location">
    <subcellularLocation>
        <location evidence="1">Membrane</location>
        <topology evidence="1">Multi-pass membrane protein</topology>
    </subcellularLocation>
</comment>